<dbReference type="PRINTS" id="PR01590">
    <property type="entry name" value="HTHFIS"/>
</dbReference>
<dbReference type="PANTHER" id="PTHR32071">
    <property type="entry name" value="TRANSCRIPTIONAL REGULATORY PROTEIN"/>
    <property type="match status" value="1"/>
</dbReference>
<dbReference type="InterPro" id="IPR009057">
    <property type="entry name" value="Homeodomain-like_sf"/>
</dbReference>
<dbReference type="Gene3D" id="1.10.10.60">
    <property type="entry name" value="Homeodomain-like"/>
    <property type="match status" value="1"/>
</dbReference>
<protein>
    <recommendedName>
        <fullName evidence="6">Sigma-54 factor interaction domain-containing protein</fullName>
    </recommendedName>
</protein>
<dbReference type="RefSeq" id="WP_303681381.1">
    <property type="nucleotide sequence ID" value="NZ_LVWG01000025.1"/>
</dbReference>
<dbReference type="SUPFAM" id="SSF52540">
    <property type="entry name" value="P-loop containing nucleoside triphosphate hydrolases"/>
    <property type="match status" value="1"/>
</dbReference>
<gene>
    <name evidence="7" type="ORF">A3K90_06590</name>
</gene>
<organism evidence="7 8">
    <name type="scientific">Pelodictyon luteolum</name>
    <dbReference type="NCBI Taxonomy" id="1100"/>
    <lineage>
        <taxon>Bacteria</taxon>
        <taxon>Pseudomonadati</taxon>
        <taxon>Chlorobiota</taxon>
        <taxon>Chlorobiia</taxon>
        <taxon>Chlorobiales</taxon>
        <taxon>Chlorobiaceae</taxon>
        <taxon>Chlorobium/Pelodictyon group</taxon>
        <taxon>Pelodictyon</taxon>
    </lineage>
</organism>
<sequence length="429" mass="46667">MGISSILIIGGKPGTFRQTARAPFKVTYVDDAGDAAAMVRDDEIFQLAIITLSKTGPAVLPLCNSLLEATPPAKVMLVAGDDELQEILSWLAGLTPGDIKSFTRSTAPLPEKEKPVTSALPSRFEGLIGESPEMKKVKTLIEKIAPTGTTILLQGESGTGKEVLARAIHRSSARSDRPFIPVDCAAISGTIIESELFGHAKGAFTGADRSTLGMIRSADKGTLFLDEIGELPMNMQAKLLRTLQERAVKPVGESRIYPVDIRIIAATNRNLAEGVKNGEFREDLYYRLNAITIYAPPLRERASDIPLICRHILNRLENEGFTQKTISERALTMLSAYGWPGNVRELENVMRRATMLTNGDTIDTDVLSFESGHMLALEACDVNPGSMASHEKEAIQKALQKTSGNRRAAADLLGISEATLYRRLKTYSI</sequence>
<evidence type="ECO:0000256" key="5">
    <source>
        <dbReference type="ARBA" id="ARBA00023163"/>
    </source>
</evidence>
<dbReference type="InterPro" id="IPR002197">
    <property type="entry name" value="HTH_Fis"/>
</dbReference>
<dbReference type="Pfam" id="PF00158">
    <property type="entry name" value="Sigma54_activat"/>
    <property type="match status" value="1"/>
</dbReference>
<evidence type="ECO:0000313" key="8">
    <source>
        <dbReference type="Proteomes" id="UP000076481"/>
    </source>
</evidence>
<dbReference type="FunFam" id="3.40.50.300:FF:000006">
    <property type="entry name" value="DNA-binding transcriptional regulator NtrC"/>
    <property type="match status" value="1"/>
</dbReference>
<dbReference type="PANTHER" id="PTHR32071:SF113">
    <property type="entry name" value="ALGINATE BIOSYNTHESIS TRANSCRIPTIONAL REGULATORY PROTEIN ALGB"/>
    <property type="match status" value="1"/>
</dbReference>
<dbReference type="PROSITE" id="PS00675">
    <property type="entry name" value="SIGMA54_INTERACT_1"/>
    <property type="match status" value="1"/>
</dbReference>
<dbReference type="InterPro" id="IPR025944">
    <property type="entry name" value="Sigma_54_int_dom_CS"/>
</dbReference>
<dbReference type="Gene3D" id="1.10.8.60">
    <property type="match status" value="1"/>
</dbReference>
<dbReference type="EMBL" id="LVWG01000025">
    <property type="protein sequence ID" value="KZK74451.1"/>
    <property type="molecule type" value="Genomic_DNA"/>
</dbReference>
<keyword evidence="2" id="KW-0067">ATP-binding</keyword>
<dbReference type="InterPro" id="IPR027417">
    <property type="entry name" value="P-loop_NTPase"/>
</dbReference>
<comment type="caution">
    <text evidence="7">The sequence shown here is derived from an EMBL/GenBank/DDBJ whole genome shotgun (WGS) entry which is preliminary data.</text>
</comment>
<dbReference type="InterPro" id="IPR003593">
    <property type="entry name" value="AAA+_ATPase"/>
</dbReference>
<evidence type="ECO:0000256" key="4">
    <source>
        <dbReference type="ARBA" id="ARBA00023125"/>
    </source>
</evidence>
<dbReference type="GO" id="GO:0005524">
    <property type="term" value="F:ATP binding"/>
    <property type="evidence" value="ECO:0007669"/>
    <property type="project" value="UniProtKB-KW"/>
</dbReference>
<feature type="domain" description="Sigma-54 factor interaction" evidence="6">
    <location>
        <begin position="127"/>
        <end position="355"/>
    </location>
</feature>
<dbReference type="Gene3D" id="3.40.50.300">
    <property type="entry name" value="P-loop containing nucleotide triphosphate hydrolases"/>
    <property type="match status" value="1"/>
</dbReference>
<dbReference type="InterPro" id="IPR002078">
    <property type="entry name" value="Sigma_54_int"/>
</dbReference>
<keyword evidence="4" id="KW-0238">DNA-binding</keyword>
<dbReference type="Pfam" id="PF02954">
    <property type="entry name" value="HTH_8"/>
    <property type="match status" value="1"/>
</dbReference>
<dbReference type="Pfam" id="PF25601">
    <property type="entry name" value="AAA_lid_14"/>
    <property type="match status" value="1"/>
</dbReference>
<dbReference type="GO" id="GO:0043565">
    <property type="term" value="F:sequence-specific DNA binding"/>
    <property type="evidence" value="ECO:0007669"/>
    <property type="project" value="InterPro"/>
</dbReference>
<proteinExistence type="predicted"/>
<keyword evidence="5" id="KW-0804">Transcription</keyword>
<dbReference type="GO" id="GO:0006355">
    <property type="term" value="P:regulation of DNA-templated transcription"/>
    <property type="evidence" value="ECO:0007669"/>
    <property type="project" value="InterPro"/>
</dbReference>
<name>A0A165LUM8_PELLU</name>
<evidence type="ECO:0000256" key="2">
    <source>
        <dbReference type="ARBA" id="ARBA00022840"/>
    </source>
</evidence>
<dbReference type="PROSITE" id="PS00688">
    <property type="entry name" value="SIGMA54_INTERACT_3"/>
    <property type="match status" value="1"/>
</dbReference>
<dbReference type="AlphaFoldDB" id="A0A165LUM8"/>
<reference evidence="7 8" key="1">
    <citation type="submission" date="2016-03" db="EMBL/GenBank/DDBJ databases">
        <title>Speciation and ecological success in dimly lit waters: horizontal gene transfer in a green sulfur bacteria bloom unveiled by metagenomic assembly.</title>
        <authorList>
            <person name="Llorens-Mares T."/>
            <person name="Liu Z."/>
            <person name="Allen L.Z."/>
            <person name="Rusch D.B."/>
            <person name="Craig M.T."/>
            <person name="Dupont C.L."/>
            <person name="Bryant D.A."/>
            <person name="Casamayor E.O."/>
        </authorList>
    </citation>
    <scope>NUCLEOTIDE SEQUENCE [LARGE SCALE GENOMIC DNA]</scope>
    <source>
        <strain evidence="7">CIII</strain>
    </source>
</reference>
<evidence type="ECO:0000313" key="7">
    <source>
        <dbReference type="EMBL" id="KZK74451.1"/>
    </source>
</evidence>
<dbReference type="PROSITE" id="PS00676">
    <property type="entry name" value="SIGMA54_INTERACT_2"/>
    <property type="match status" value="1"/>
</dbReference>
<evidence type="ECO:0000256" key="1">
    <source>
        <dbReference type="ARBA" id="ARBA00022741"/>
    </source>
</evidence>
<dbReference type="Proteomes" id="UP000076481">
    <property type="component" value="Unassembled WGS sequence"/>
</dbReference>
<evidence type="ECO:0000256" key="3">
    <source>
        <dbReference type="ARBA" id="ARBA00023015"/>
    </source>
</evidence>
<dbReference type="PROSITE" id="PS50045">
    <property type="entry name" value="SIGMA54_INTERACT_4"/>
    <property type="match status" value="1"/>
</dbReference>
<dbReference type="SMART" id="SM00382">
    <property type="entry name" value="AAA"/>
    <property type="match status" value="1"/>
</dbReference>
<keyword evidence="3" id="KW-0805">Transcription regulation</keyword>
<evidence type="ECO:0000259" key="6">
    <source>
        <dbReference type="PROSITE" id="PS50045"/>
    </source>
</evidence>
<accession>A0A165LUM8</accession>
<dbReference type="CDD" id="cd00009">
    <property type="entry name" value="AAA"/>
    <property type="match status" value="1"/>
</dbReference>
<dbReference type="InterPro" id="IPR025943">
    <property type="entry name" value="Sigma_54_int_dom_ATP-bd_2"/>
</dbReference>
<dbReference type="InterPro" id="IPR025662">
    <property type="entry name" value="Sigma_54_int_dom_ATP-bd_1"/>
</dbReference>
<keyword evidence="1" id="KW-0547">Nucleotide-binding</keyword>
<dbReference type="SUPFAM" id="SSF46689">
    <property type="entry name" value="Homeodomain-like"/>
    <property type="match status" value="1"/>
</dbReference>
<dbReference type="InterPro" id="IPR058031">
    <property type="entry name" value="AAA_lid_NorR"/>
</dbReference>